<evidence type="ECO:0000313" key="1">
    <source>
        <dbReference type="EMBL" id="MBB5686689.1"/>
    </source>
</evidence>
<dbReference type="SUPFAM" id="SSF46785">
    <property type="entry name" value="Winged helix' DNA-binding domain"/>
    <property type="match status" value="1"/>
</dbReference>
<comment type="caution">
    <text evidence="1">The sequence shown here is derived from an EMBL/GenBank/DDBJ whole genome shotgun (WGS) entry which is preliminary data.</text>
</comment>
<dbReference type="Proteomes" id="UP000549617">
    <property type="component" value="Unassembled WGS sequence"/>
</dbReference>
<dbReference type="InterPro" id="IPR036390">
    <property type="entry name" value="WH_DNA-bd_sf"/>
</dbReference>
<dbReference type="Gene3D" id="1.10.10.10">
    <property type="entry name" value="Winged helix-like DNA-binding domain superfamily/Winged helix DNA-binding domain"/>
    <property type="match status" value="1"/>
</dbReference>
<dbReference type="EMBL" id="JACIJC010000004">
    <property type="protein sequence ID" value="MBB5686689.1"/>
    <property type="molecule type" value="Genomic_DNA"/>
</dbReference>
<protein>
    <submittedName>
        <fullName evidence="1">DNA-binding MarR family transcriptional regulator</fullName>
    </submittedName>
</protein>
<evidence type="ECO:0000313" key="2">
    <source>
        <dbReference type="Proteomes" id="UP000549617"/>
    </source>
</evidence>
<proteinExistence type="predicted"/>
<keyword evidence="2" id="KW-1185">Reference proteome</keyword>
<gene>
    <name evidence="1" type="ORF">FHS49_002713</name>
</gene>
<sequence length="163" mass="17904">MGRAISEQFPAGDGFGAHSDFYVEHARGLLTEAQQSLDAILVSALQNPPMRSTSPAQTARRLGRERMTRDNFFPANLTKEPAWPMLVELYRCRIDGEDLSVTGLSFGVGIPLTTGHRWIEGLRQGGYLEAHPSKSDGRSTLIVMTDKGFADMNNYLMSISSAV</sequence>
<reference evidence="1 2" key="1">
    <citation type="submission" date="2020-08" db="EMBL/GenBank/DDBJ databases">
        <title>Genomic Encyclopedia of Type Strains, Phase IV (KMG-IV): sequencing the most valuable type-strain genomes for metagenomic binning, comparative biology and taxonomic classification.</title>
        <authorList>
            <person name="Goeker M."/>
        </authorList>
    </citation>
    <scope>NUCLEOTIDE SEQUENCE [LARGE SCALE GENOMIC DNA]</scope>
    <source>
        <strain evidence="1 2">DSM 25079</strain>
    </source>
</reference>
<dbReference type="AlphaFoldDB" id="A0A7W9EF47"/>
<keyword evidence="1" id="KW-0238">DNA-binding</keyword>
<organism evidence="1 2">
    <name type="scientific">Sphingobium boeckii</name>
    <dbReference type="NCBI Taxonomy" id="1082345"/>
    <lineage>
        <taxon>Bacteria</taxon>
        <taxon>Pseudomonadati</taxon>
        <taxon>Pseudomonadota</taxon>
        <taxon>Alphaproteobacteria</taxon>
        <taxon>Sphingomonadales</taxon>
        <taxon>Sphingomonadaceae</taxon>
        <taxon>Sphingobium</taxon>
    </lineage>
</organism>
<dbReference type="GO" id="GO:0003677">
    <property type="term" value="F:DNA binding"/>
    <property type="evidence" value="ECO:0007669"/>
    <property type="project" value="UniProtKB-KW"/>
</dbReference>
<dbReference type="RefSeq" id="WP_184019341.1">
    <property type="nucleotide sequence ID" value="NZ_JACIJC010000004.1"/>
</dbReference>
<name>A0A7W9EF47_9SPHN</name>
<accession>A0A7W9EF47</accession>
<dbReference type="InterPro" id="IPR036388">
    <property type="entry name" value="WH-like_DNA-bd_sf"/>
</dbReference>